<evidence type="ECO:0000313" key="3">
    <source>
        <dbReference type="EMBL" id="AGN53408.1"/>
    </source>
</evidence>
<feature type="chain" id="PRO_5004480543" evidence="2">
    <location>
        <begin position="19"/>
        <end position="91"/>
    </location>
</feature>
<keyword evidence="2" id="KW-0732">Signal</keyword>
<proteinExistence type="evidence at transcript level"/>
<sequence length="91" mass="10887">MKPVSLILFAALVALSYARSYDDVKEEIKNEVENEILNDLEEENDELDDNAQEVNDPRARRWRRAIRRMRLRQLEPLIRYRYVRALQAGKK</sequence>
<keyword evidence="1" id="KW-0175">Coiled coil</keyword>
<accession>R9UFK1</accession>
<organism evidence="3">
    <name type="scientific">Hydra vulgaris</name>
    <name type="common">Hydra</name>
    <name type="synonym">Hydra attenuata</name>
    <dbReference type="NCBI Taxonomy" id="6087"/>
    <lineage>
        <taxon>Eukaryota</taxon>
        <taxon>Metazoa</taxon>
        <taxon>Cnidaria</taxon>
        <taxon>Hydrozoa</taxon>
        <taxon>Hydroidolina</taxon>
        <taxon>Anthoathecata</taxon>
        <taxon>Aplanulata</taxon>
        <taxon>Hydridae</taxon>
        <taxon>Hydra</taxon>
    </lineage>
</organism>
<dbReference type="EMBL" id="KC701501">
    <property type="protein sequence ID" value="AGN53408.1"/>
    <property type="molecule type" value="mRNA"/>
</dbReference>
<feature type="coiled-coil region" evidence="1">
    <location>
        <begin position="30"/>
        <end position="57"/>
    </location>
</feature>
<dbReference type="AlphaFoldDB" id="R9UFK1"/>
<feature type="signal peptide" evidence="2">
    <location>
        <begin position="1"/>
        <end position="18"/>
    </location>
</feature>
<protein>
    <submittedName>
        <fullName evidence="3">Arminin 03264</fullName>
    </submittedName>
</protein>
<reference evidence="3" key="1">
    <citation type="journal article" date="2013" name="Proc. Natl. Acad. Sci. U.S.A.">
        <title>Distinct antimicrobial peptide expression determines host species-specific bacterial associations.</title>
        <authorList>
            <person name="Franzenburg S."/>
            <person name="Walter J."/>
            <person name="Kunzel S."/>
            <person name="Wang J."/>
            <person name="Baines J.F."/>
            <person name="Bosch T.C."/>
            <person name="Fraune S."/>
        </authorList>
    </citation>
    <scope>NUCLEOTIDE SEQUENCE</scope>
</reference>
<evidence type="ECO:0000256" key="1">
    <source>
        <dbReference type="SAM" id="Coils"/>
    </source>
</evidence>
<name>R9UFK1_HYDVU</name>
<evidence type="ECO:0000256" key="2">
    <source>
        <dbReference type="SAM" id="SignalP"/>
    </source>
</evidence>